<evidence type="ECO:0000256" key="2">
    <source>
        <dbReference type="SAM" id="Phobius"/>
    </source>
</evidence>
<evidence type="ECO:0000259" key="3">
    <source>
        <dbReference type="Pfam" id="PF00892"/>
    </source>
</evidence>
<keyword evidence="2" id="KW-0472">Membrane</keyword>
<proteinExistence type="inferred from homology"/>
<sequence>MTAEIRNPSTKHKLIGVSTLLASALSNQVGAALGALAFPVIGTLGVVSIRQLIAAGVLVGIARPRFRTLTRAQWWPILLLGAVFGMMNICLYAAIDRLGLALAVTLEFLGPLGVAMAMSRRWLDAVCGIIALAGVVLLTDPQPSSDFTGIALGLAAAGAWAAYILLNRVVGARVPGLRGTSAAATVSAILWTPIALVVLVSINWVASVSSLLLGLACGVLSSAVPYIADLITLRRLPPALFGVLMSINPVYAALVGLIILHQRLAANEWAGIAVIVAVNALITVIPGRQHRR</sequence>
<gene>
    <name evidence="4" type="ORF">BPSY_0591</name>
</gene>
<feature type="transmembrane region" description="Helical" evidence="2">
    <location>
        <begin position="74"/>
        <end position="94"/>
    </location>
</feature>
<dbReference type="GO" id="GO:0005886">
    <property type="term" value="C:plasma membrane"/>
    <property type="evidence" value="ECO:0007669"/>
    <property type="project" value="TreeGrafter"/>
</dbReference>
<feature type="domain" description="EamA" evidence="3">
    <location>
        <begin position="148"/>
        <end position="282"/>
    </location>
</feature>
<feature type="transmembrane region" description="Helical" evidence="2">
    <location>
        <begin position="182"/>
        <end position="202"/>
    </location>
</feature>
<feature type="transmembrane region" description="Helical" evidence="2">
    <location>
        <begin position="266"/>
        <end position="285"/>
    </location>
</feature>
<protein>
    <submittedName>
        <fullName evidence="4">EamA-like transporter family</fullName>
    </submittedName>
</protein>
<dbReference type="EMBL" id="JGZI01000008">
    <property type="protein sequence ID" value="KFI82799.1"/>
    <property type="molecule type" value="Genomic_DNA"/>
</dbReference>
<name>A0A087CHP9_9BIFI</name>
<dbReference type="GO" id="GO:0015565">
    <property type="term" value="F:threonine efflux transmembrane transporter activity"/>
    <property type="evidence" value="ECO:0007669"/>
    <property type="project" value="TreeGrafter"/>
</dbReference>
<evidence type="ECO:0000313" key="5">
    <source>
        <dbReference type="Proteomes" id="UP000029050"/>
    </source>
</evidence>
<feature type="transmembrane region" description="Helical" evidence="2">
    <location>
        <begin position="41"/>
        <end position="62"/>
    </location>
</feature>
<comment type="similarity">
    <text evidence="1">Belongs to the EamA transporter family.</text>
</comment>
<keyword evidence="2" id="KW-1133">Transmembrane helix</keyword>
<keyword evidence="2" id="KW-0812">Transmembrane</keyword>
<comment type="caution">
    <text evidence="4">The sequence shown here is derived from an EMBL/GenBank/DDBJ whole genome shotgun (WGS) entry which is preliminary data.</text>
</comment>
<dbReference type="InterPro" id="IPR037185">
    <property type="entry name" value="EmrE-like"/>
</dbReference>
<evidence type="ECO:0000313" key="4">
    <source>
        <dbReference type="EMBL" id="KFI82799.1"/>
    </source>
</evidence>
<feature type="transmembrane region" description="Helical" evidence="2">
    <location>
        <begin position="100"/>
        <end position="117"/>
    </location>
</feature>
<organism evidence="4 5">
    <name type="scientific">Bifidobacterium psychraerophilum</name>
    <dbReference type="NCBI Taxonomy" id="218140"/>
    <lineage>
        <taxon>Bacteria</taxon>
        <taxon>Bacillati</taxon>
        <taxon>Actinomycetota</taxon>
        <taxon>Actinomycetes</taxon>
        <taxon>Bifidobacteriales</taxon>
        <taxon>Bifidobacteriaceae</taxon>
        <taxon>Bifidobacterium</taxon>
    </lineage>
</organism>
<reference evidence="4 5" key="1">
    <citation type="submission" date="2014-03" db="EMBL/GenBank/DDBJ databases">
        <title>Genomics of Bifidobacteria.</title>
        <authorList>
            <person name="Ventura M."/>
            <person name="Milani C."/>
            <person name="Lugli G.A."/>
        </authorList>
    </citation>
    <scope>NUCLEOTIDE SEQUENCE [LARGE SCALE GENOMIC DNA]</scope>
    <source>
        <strain evidence="4 5">LMG 21775</strain>
    </source>
</reference>
<dbReference type="PANTHER" id="PTHR22911">
    <property type="entry name" value="ACYL-MALONYL CONDENSING ENZYME-RELATED"/>
    <property type="match status" value="1"/>
</dbReference>
<dbReference type="PANTHER" id="PTHR22911:SF37">
    <property type="entry name" value="THREONINE_HOMOSERINE EXPORTER RHTA"/>
    <property type="match status" value="1"/>
</dbReference>
<feature type="transmembrane region" description="Helical" evidence="2">
    <location>
        <begin position="122"/>
        <end position="138"/>
    </location>
</feature>
<evidence type="ECO:0000256" key="1">
    <source>
        <dbReference type="ARBA" id="ARBA00007362"/>
    </source>
</evidence>
<keyword evidence="5" id="KW-1185">Reference proteome</keyword>
<dbReference type="eggNOG" id="COG5006">
    <property type="taxonomic scope" value="Bacteria"/>
</dbReference>
<feature type="transmembrane region" description="Helical" evidence="2">
    <location>
        <begin position="240"/>
        <end position="260"/>
    </location>
</feature>
<dbReference type="RefSeq" id="WP_051921664.1">
    <property type="nucleotide sequence ID" value="NZ_JBDNPR010000001.1"/>
</dbReference>
<dbReference type="GeneID" id="98299802"/>
<dbReference type="Pfam" id="PF00892">
    <property type="entry name" value="EamA"/>
    <property type="match status" value="1"/>
</dbReference>
<accession>A0A087CHP9</accession>
<feature type="transmembrane region" description="Helical" evidence="2">
    <location>
        <begin position="208"/>
        <end position="228"/>
    </location>
</feature>
<feature type="transmembrane region" description="Helical" evidence="2">
    <location>
        <begin position="150"/>
        <end position="170"/>
    </location>
</feature>
<dbReference type="STRING" id="218140.BPSY_0591"/>
<dbReference type="Proteomes" id="UP000029050">
    <property type="component" value="Unassembled WGS sequence"/>
</dbReference>
<dbReference type="AlphaFoldDB" id="A0A087CHP9"/>
<dbReference type="SUPFAM" id="SSF103481">
    <property type="entry name" value="Multidrug resistance efflux transporter EmrE"/>
    <property type="match status" value="2"/>
</dbReference>
<dbReference type="InterPro" id="IPR000620">
    <property type="entry name" value="EamA_dom"/>
</dbReference>